<protein>
    <recommendedName>
        <fullName evidence="7">SET domain-containing protein</fullName>
    </recommendedName>
</protein>
<comment type="caution">
    <text evidence="8">The sequence shown here is derived from an EMBL/GenBank/DDBJ whole genome shotgun (WGS) entry which is preliminary data.</text>
</comment>
<dbReference type="InterPro" id="IPR046341">
    <property type="entry name" value="SET_dom_sf"/>
</dbReference>
<dbReference type="Gene3D" id="3.60.90.10">
    <property type="entry name" value="S-adenosylmethionine decarboxylase"/>
    <property type="match status" value="1"/>
</dbReference>
<dbReference type="InterPro" id="IPR013041">
    <property type="entry name" value="Clathrin_app_Ig-like_sf"/>
</dbReference>
<dbReference type="PANTHER" id="PTHR11134">
    <property type="entry name" value="ADAPTOR COMPLEX SUBUNIT BETA FAMILY MEMBER"/>
    <property type="match status" value="1"/>
</dbReference>
<dbReference type="Gene3D" id="1.25.10.10">
    <property type="entry name" value="Leucine-rich Repeat Variant"/>
    <property type="match status" value="1"/>
</dbReference>
<proteinExistence type="inferred from homology"/>
<evidence type="ECO:0000259" key="7">
    <source>
        <dbReference type="PROSITE" id="PS50280"/>
    </source>
</evidence>
<dbReference type="SMART" id="SM00809">
    <property type="entry name" value="Alpha_adaptinC2"/>
    <property type="match status" value="1"/>
</dbReference>
<dbReference type="GO" id="GO:0016192">
    <property type="term" value="P:vesicle-mediated transport"/>
    <property type="evidence" value="ECO:0007669"/>
    <property type="project" value="InterPro"/>
</dbReference>
<dbReference type="InterPro" id="IPR011989">
    <property type="entry name" value="ARM-like"/>
</dbReference>
<evidence type="ECO:0000256" key="3">
    <source>
        <dbReference type="ARBA" id="ARBA00022448"/>
    </source>
</evidence>
<feature type="region of interest" description="Disordered" evidence="6">
    <location>
        <begin position="1"/>
        <end position="20"/>
    </location>
</feature>
<dbReference type="PROSITE" id="PS50280">
    <property type="entry name" value="SET"/>
    <property type="match status" value="1"/>
</dbReference>
<dbReference type="Pfam" id="PF02883">
    <property type="entry name" value="Alpha_adaptinC2"/>
    <property type="match status" value="1"/>
</dbReference>
<dbReference type="GO" id="GO:0006886">
    <property type="term" value="P:intracellular protein transport"/>
    <property type="evidence" value="ECO:0007669"/>
    <property type="project" value="InterPro"/>
</dbReference>
<dbReference type="HAMAP" id="MF_00198">
    <property type="entry name" value="Spermidine_synth"/>
    <property type="match status" value="1"/>
</dbReference>
<dbReference type="InterPro" id="IPR001214">
    <property type="entry name" value="SET_dom"/>
</dbReference>
<evidence type="ECO:0000256" key="2">
    <source>
        <dbReference type="ARBA" id="ARBA00006613"/>
    </source>
</evidence>
<keyword evidence="5" id="KW-0472">Membrane</keyword>
<dbReference type="Gene3D" id="2.170.270.10">
    <property type="entry name" value="SET domain"/>
    <property type="match status" value="1"/>
</dbReference>
<keyword evidence="9" id="KW-1185">Reference proteome</keyword>
<dbReference type="FunFam" id="1.25.10.10:FF:000002">
    <property type="entry name" value="AP complex subunit beta"/>
    <property type="match status" value="1"/>
</dbReference>
<name>A0AAD5XYH8_9FUNG</name>
<comment type="similarity">
    <text evidence="2">Belongs to the adaptor complexes large subunit family.</text>
</comment>
<reference evidence="8" key="1">
    <citation type="submission" date="2020-05" db="EMBL/GenBank/DDBJ databases">
        <title>Phylogenomic resolution of chytrid fungi.</title>
        <authorList>
            <person name="Stajich J.E."/>
            <person name="Amses K."/>
            <person name="Simmons R."/>
            <person name="Seto K."/>
            <person name="Myers J."/>
            <person name="Bonds A."/>
            <person name="Quandt C.A."/>
            <person name="Barry K."/>
            <person name="Liu P."/>
            <person name="Grigoriev I."/>
            <person name="Longcore J.E."/>
            <person name="James T.Y."/>
        </authorList>
    </citation>
    <scope>NUCLEOTIDE SEQUENCE</scope>
    <source>
        <strain evidence="8">JEL0476</strain>
    </source>
</reference>
<dbReference type="SUPFAM" id="SSF82199">
    <property type="entry name" value="SET domain"/>
    <property type="match status" value="1"/>
</dbReference>
<dbReference type="SUPFAM" id="SSF53335">
    <property type="entry name" value="S-adenosyl-L-methionine-dependent methyltransferases"/>
    <property type="match status" value="1"/>
</dbReference>
<dbReference type="InterPro" id="IPR013037">
    <property type="entry name" value="Clathrin_b-adaptin_app_Ig-like"/>
</dbReference>
<feature type="region of interest" description="Disordered" evidence="6">
    <location>
        <begin position="1421"/>
        <end position="1446"/>
    </location>
</feature>
<evidence type="ECO:0000256" key="6">
    <source>
        <dbReference type="SAM" id="MobiDB-lite"/>
    </source>
</evidence>
<evidence type="ECO:0000313" key="8">
    <source>
        <dbReference type="EMBL" id="KAJ3220806.1"/>
    </source>
</evidence>
<dbReference type="Gene3D" id="2.60.40.1150">
    <property type="match status" value="1"/>
</dbReference>
<feature type="region of interest" description="Disordered" evidence="6">
    <location>
        <begin position="772"/>
        <end position="810"/>
    </location>
</feature>
<dbReference type="GO" id="GO:0012505">
    <property type="term" value="C:endomembrane system"/>
    <property type="evidence" value="ECO:0007669"/>
    <property type="project" value="UniProtKB-SubCell"/>
</dbReference>
<accession>A0AAD5XYH8</accession>
<dbReference type="GO" id="GO:0030117">
    <property type="term" value="C:membrane coat"/>
    <property type="evidence" value="ECO:0007669"/>
    <property type="project" value="InterPro"/>
</dbReference>
<dbReference type="Pfam" id="PF01602">
    <property type="entry name" value="Adaptin_N"/>
    <property type="match status" value="1"/>
</dbReference>
<dbReference type="InterPro" id="IPR026739">
    <property type="entry name" value="AP_beta"/>
</dbReference>
<evidence type="ECO:0000256" key="4">
    <source>
        <dbReference type="ARBA" id="ARBA00022927"/>
    </source>
</evidence>
<dbReference type="InterPro" id="IPR008152">
    <property type="entry name" value="Clathrin_a/b/g-adaptin_app_Ig"/>
</dbReference>
<keyword evidence="3" id="KW-0813">Transport</keyword>
<gene>
    <name evidence="8" type="ORF">HK099_004005</name>
</gene>
<evidence type="ECO:0000256" key="5">
    <source>
        <dbReference type="ARBA" id="ARBA00023136"/>
    </source>
</evidence>
<dbReference type="EMBL" id="JADGJW010000272">
    <property type="protein sequence ID" value="KAJ3220806.1"/>
    <property type="molecule type" value="Genomic_DNA"/>
</dbReference>
<dbReference type="InterPro" id="IPR001045">
    <property type="entry name" value="Spermi_synthase"/>
</dbReference>
<feature type="compositionally biased region" description="Acidic residues" evidence="6">
    <location>
        <begin position="486"/>
        <end position="496"/>
    </location>
</feature>
<dbReference type="InterPro" id="IPR029063">
    <property type="entry name" value="SAM-dependent_MTases_sf"/>
</dbReference>
<dbReference type="SUPFAM" id="SSF49348">
    <property type="entry name" value="Clathrin adaptor appendage domain"/>
    <property type="match status" value="1"/>
</dbReference>
<comment type="subcellular location">
    <subcellularLocation>
        <location evidence="1">Endomembrane system</location>
    </subcellularLocation>
</comment>
<dbReference type="InterPro" id="IPR002553">
    <property type="entry name" value="Clathrin/coatomer_adapt-like_N"/>
</dbReference>
<dbReference type="Pfam" id="PF01564">
    <property type="entry name" value="Spermine_synth"/>
    <property type="match status" value="1"/>
</dbReference>
<dbReference type="InterPro" id="IPR016024">
    <property type="entry name" value="ARM-type_fold"/>
</dbReference>
<organism evidence="8 9">
    <name type="scientific">Clydaea vesicula</name>
    <dbReference type="NCBI Taxonomy" id="447962"/>
    <lineage>
        <taxon>Eukaryota</taxon>
        <taxon>Fungi</taxon>
        <taxon>Fungi incertae sedis</taxon>
        <taxon>Chytridiomycota</taxon>
        <taxon>Chytridiomycota incertae sedis</taxon>
        <taxon>Chytridiomycetes</taxon>
        <taxon>Lobulomycetales</taxon>
        <taxon>Lobulomycetaceae</taxon>
        <taxon>Clydaea</taxon>
    </lineage>
</organism>
<feature type="domain" description="SET" evidence="7">
    <location>
        <begin position="596"/>
        <end position="709"/>
    </location>
</feature>
<feature type="compositionally biased region" description="Polar residues" evidence="6">
    <location>
        <begin position="1424"/>
        <end position="1442"/>
    </location>
</feature>
<dbReference type="SUPFAM" id="SSF48371">
    <property type="entry name" value="ARM repeat"/>
    <property type="match status" value="1"/>
</dbReference>
<dbReference type="Proteomes" id="UP001211065">
    <property type="component" value="Unassembled WGS sequence"/>
</dbReference>
<keyword evidence="4" id="KW-0653">Protein transport</keyword>
<sequence>MHSNLNITPPRSTSSSNTYDHSIVDTNKDFQNFKEKYLALKKDEENRKLQLKVQTEQPNLKEQDKPPKSIKIIDDEVSDDEDNIDESNLSGKLLNTEKFGQITYKFISNSKFGTCHFENNNLRACSKDENLHSETLAHPVMLMHPFPRNVLVLGNEEGTIVRELLKHFTMKTVYWAGPEEEKFSIFKKNLPYKFDDVISRVQQSSFQTLKDNTKLKFDVVIVDLHSTLLNEDIQQFIYTHLDAGGVVCMSVGKVEFDEDSIYSVYKKISTSFSRVFSFAQFRPSHSSMFLYHIATNSDALIAPTSMHPTYISNWIERRTVGELEFYDSTTHLSLFNGLPGWIRDELKIIDDAVTKQPTVNVKKDKNFAPHVHVDKESVPTVNLKGIETTWEYFGCSTEVINDSEALKSILKKGLKTAHALDIKEFIVDVSYSLLNFTVSEDKKLDPAKQEQELKSFLTKRKVTAESPKSAPKKAVVISNPYKLQENDEDEDDEVEDVSEKKNSNNEEYIESIKISVFFHGGHLLLTTFPSKSYSYLTISNFNDYIDPIEIFGHCKEEFLAKKVTGRDVLLGELHKGIDSYPELNYYDFSDGYYINPKIESRSSSTQGTGQFALKKIYKGETVFRGPVEAALKTDEEMLVKSRPWKLTFLNHMSEQAEDDIFIAPNLYELDDSFYTNHNCDPNLWYEDTYDLMVARRDIEIGEELSYDYATIDAQPEASFDCKCGSPICRHKVTGSDWKIPELQERYGLNHFYPHVRKMIVLENRLHTPVDDDPHYHTDNYGGSSRIQTEDDLKGYKINSSNNKSSKESETFELKADLNSEYKDKRKETVKKVIANMTIGKDVSPLFADVVKNMQTEDLELKKLVYLYLINYAKTNPELVILAVNTFVKDTDDHNPLIRALAIRTMGCLRVEKIIDYLMEPLKKGLKDSDPYVRKTAALCVAKLFDLNPSIAIDNGLITILQDMLGDSNPMVIANAVGALSEISESSVRKDIFTVNNNVLTKLLAALNECTEWGQICILSSLAQYKPVDGKEAGEICERVIPRLQHANASVVLSATKVLMIYMQYMSQNDELMKQVIKKLAPPLVTLLSEQPEIQYVSLRNINLILQKCPDILSQEMRVFFTKYNDPLYVKLEKLEVIIKLCNDKNIDQVLSELREYANEVEVEFVRKSVRAIGRCALKIESASERCVNVLLDLIKSKSNVNYVVQEAIIVIKDIFRKYPQRYEGIIPTLCENLESLDEPEAKASLIWIIGEYVERIENSEDLLQYFSENFKDEGVMVQLQLLTAIVKLFLKRPGSAQALVNNILQLATQECDNPDIRDRAYVYWRLLSSNPETAKAVVLEERPPIDLDSSTVSESLLDELISNIASLASVYHKSPALLGQATVEYTRAADGEEGYEEEGGNIMEVVKQVQQSGIADLLDLNFDAPTTSPTQNSAASHSSKPSNPMDDLLGLMDMAPSSTPNYGMSALNTGGSFNMQSNNTGGSFNSSPTGILGSPLSTLGASASLFGGQSVAGFGGKQATSLPKVVVLDSLSANGLELLTTFSKKNDKLFLDLTYTNKSSTNFSDFAIQFNVNTFGLTSSEPLIKNLSPSQTLESSISLTKTGGKQRMDPLNLIQVAIKNNLGIYYFSACIPFHLLFQSLNGNELETFKNQSINLNQSFSLVSNQFLVRSSGNTSGAALIEKLGANYLYLGNNSSNNGWLFFAKLPEEPSLFLAEVQQNNSQYNINIKSSSSEYNIIFKQSLEGIFSTL</sequence>
<dbReference type="Gene3D" id="3.40.50.150">
    <property type="entry name" value="Vaccinia Virus protein VP39"/>
    <property type="match status" value="1"/>
</dbReference>
<evidence type="ECO:0000256" key="1">
    <source>
        <dbReference type="ARBA" id="ARBA00004308"/>
    </source>
</evidence>
<dbReference type="Pfam" id="PF00856">
    <property type="entry name" value="SET"/>
    <property type="match status" value="1"/>
</dbReference>
<dbReference type="GO" id="GO:0003824">
    <property type="term" value="F:catalytic activity"/>
    <property type="evidence" value="ECO:0007669"/>
    <property type="project" value="InterPro"/>
</dbReference>
<feature type="region of interest" description="Disordered" evidence="6">
    <location>
        <begin position="481"/>
        <end position="502"/>
    </location>
</feature>
<evidence type="ECO:0000313" key="9">
    <source>
        <dbReference type="Proteomes" id="UP001211065"/>
    </source>
</evidence>